<accession>A0A9Q3Q363</accession>
<dbReference type="AlphaFoldDB" id="A0A9Q3Q363"/>
<evidence type="ECO:0000313" key="2">
    <source>
        <dbReference type="EMBL" id="MBW0583624.1"/>
    </source>
</evidence>
<reference evidence="2" key="1">
    <citation type="submission" date="2021-03" db="EMBL/GenBank/DDBJ databases">
        <title>Draft genome sequence of rust myrtle Austropuccinia psidii MF-1, a brazilian biotype.</title>
        <authorList>
            <person name="Quecine M.C."/>
            <person name="Pachon D.M.R."/>
            <person name="Bonatelli M.L."/>
            <person name="Correr F.H."/>
            <person name="Franceschini L.M."/>
            <person name="Leite T.F."/>
            <person name="Margarido G.R.A."/>
            <person name="Almeida C.A."/>
            <person name="Ferrarezi J.A."/>
            <person name="Labate C.A."/>
        </authorList>
    </citation>
    <scope>NUCLEOTIDE SEQUENCE</scope>
    <source>
        <strain evidence="2">MF-1</strain>
    </source>
</reference>
<sequence>MPQTLGNSTEFHEQRASAPESGSEISDMVISHELGIEVESQSHDNNQDPPVLPESQPPSSQKPNFKSYQKEKTVELCSPTEDAGQDDVIFSGKVEIISKKQFVSNISQKIPRLEKIQNDSKL</sequence>
<proteinExistence type="predicted"/>
<evidence type="ECO:0000256" key="1">
    <source>
        <dbReference type="SAM" id="MobiDB-lite"/>
    </source>
</evidence>
<feature type="non-terminal residue" evidence="2">
    <location>
        <position position="1"/>
    </location>
</feature>
<keyword evidence="3" id="KW-1185">Reference proteome</keyword>
<protein>
    <submittedName>
        <fullName evidence="2">Uncharacterized protein</fullName>
    </submittedName>
</protein>
<gene>
    <name evidence="2" type="ORF">O181_123339</name>
</gene>
<evidence type="ECO:0000313" key="3">
    <source>
        <dbReference type="Proteomes" id="UP000765509"/>
    </source>
</evidence>
<name>A0A9Q3Q363_9BASI</name>
<comment type="caution">
    <text evidence="2">The sequence shown here is derived from an EMBL/GenBank/DDBJ whole genome shotgun (WGS) entry which is preliminary data.</text>
</comment>
<feature type="compositionally biased region" description="Polar residues" evidence="1">
    <location>
        <begin position="57"/>
        <end position="67"/>
    </location>
</feature>
<feature type="region of interest" description="Disordered" evidence="1">
    <location>
        <begin position="1"/>
        <end position="71"/>
    </location>
</feature>
<dbReference type="Proteomes" id="UP000765509">
    <property type="component" value="Unassembled WGS sequence"/>
</dbReference>
<organism evidence="2 3">
    <name type="scientific">Austropuccinia psidii MF-1</name>
    <dbReference type="NCBI Taxonomy" id="1389203"/>
    <lineage>
        <taxon>Eukaryota</taxon>
        <taxon>Fungi</taxon>
        <taxon>Dikarya</taxon>
        <taxon>Basidiomycota</taxon>
        <taxon>Pucciniomycotina</taxon>
        <taxon>Pucciniomycetes</taxon>
        <taxon>Pucciniales</taxon>
        <taxon>Sphaerophragmiaceae</taxon>
        <taxon>Austropuccinia</taxon>
    </lineage>
</organism>
<dbReference type="EMBL" id="AVOT02115648">
    <property type="protein sequence ID" value="MBW0583624.1"/>
    <property type="molecule type" value="Genomic_DNA"/>
</dbReference>